<dbReference type="AlphaFoldDB" id="A0A0E9XSC8"/>
<name>A0A0E9XSC8_ANGAN</name>
<sequence>MVDLQEQDWVTVCSCVHFILYISKCCWMHFRHVHNV</sequence>
<accession>A0A0E9XSC8</accession>
<reference evidence="1" key="1">
    <citation type="submission" date="2014-11" db="EMBL/GenBank/DDBJ databases">
        <authorList>
            <person name="Amaro Gonzalez C."/>
        </authorList>
    </citation>
    <scope>NUCLEOTIDE SEQUENCE</scope>
</reference>
<dbReference type="EMBL" id="GBXM01003979">
    <property type="protein sequence ID" value="JAI04599.1"/>
    <property type="molecule type" value="Transcribed_RNA"/>
</dbReference>
<reference evidence="1" key="2">
    <citation type="journal article" date="2015" name="Fish Shellfish Immunol.">
        <title>Early steps in the European eel (Anguilla anguilla)-Vibrio vulnificus interaction in the gills: Role of the RtxA13 toxin.</title>
        <authorList>
            <person name="Callol A."/>
            <person name="Pajuelo D."/>
            <person name="Ebbesson L."/>
            <person name="Teles M."/>
            <person name="MacKenzie S."/>
            <person name="Amaro C."/>
        </authorList>
    </citation>
    <scope>NUCLEOTIDE SEQUENCE</scope>
</reference>
<organism evidence="1">
    <name type="scientific">Anguilla anguilla</name>
    <name type="common">European freshwater eel</name>
    <name type="synonym">Muraena anguilla</name>
    <dbReference type="NCBI Taxonomy" id="7936"/>
    <lineage>
        <taxon>Eukaryota</taxon>
        <taxon>Metazoa</taxon>
        <taxon>Chordata</taxon>
        <taxon>Craniata</taxon>
        <taxon>Vertebrata</taxon>
        <taxon>Euteleostomi</taxon>
        <taxon>Actinopterygii</taxon>
        <taxon>Neopterygii</taxon>
        <taxon>Teleostei</taxon>
        <taxon>Anguilliformes</taxon>
        <taxon>Anguillidae</taxon>
        <taxon>Anguilla</taxon>
    </lineage>
</organism>
<evidence type="ECO:0000313" key="1">
    <source>
        <dbReference type="EMBL" id="JAI04599.1"/>
    </source>
</evidence>
<protein>
    <submittedName>
        <fullName evidence="1">Uncharacterized protein</fullName>
    </submittedName>
</protein>
<proteinExistence type="predicted"/>